<evidence type="ECO:0000313" key="2">
    <source>
        <dbReference type="Proteomes" id="UP001596143"/>
    </source>
</evidence>
<comment type="caution">
    <text evidence="1">The sequence shown here is derived from an EMBL/GenBank/DDBJ whole genome shotgun (WGS) entry which is preliminary data.</text>
</comment>
<sequence length="64" mass="7513">MRRTVLFTIRVHTKLSDEILMKRTYNQRRAFGGSFVLLAVNLTARNNHPIIEEGKKRYKNGSKH</sequence>
<keyword evidence="2" id="KW-1185">Reference proteome</keyword>
<gene>
    <name evidence="1" type="ORF">ACFPTR_12445</name>
</gene>
<dbReference type="Proteomes" id="UP001596143">
    <property type="component" value="Unassembled WGS sequence"/>
</dbReference>
<name>A0ABW0U849_9BACI</name>
<evidence type="ECO:0000313" key="1">
    <source>
        <dbReference type="EMBL" id="MFC5629661.1"/>
    </source>
</evidence>
<proteinExistence type="predicted"/>
<accession>A0ABW0U849</accession>
<organism evidence="1 2">
    <name type="scientific">Aliibacillus thermotolerans</name>
    <dbReference type="NCBI Taxonomy" id="1834418"/>
    <lineage>
        <taxon>Bacteria</taxon>
        <taxon>Bacillati</taxon>
        <taxon>Bacillota</taxon>
        <taxon>Bacilli</taxon>
        <taxon>Bacillales</taxon>
        <taxon>Bacillaceae</taxon>
        <taxon>Aliibacillus</taxon>
    </lineage>
</organism>
<protein>
    <submittedName>
        <fullName evidence="1">Uncharacterized protein</fullName>
    </submittedName>
</protein>
<dbReference type="EMBL" id="JBHSPF010000065">
    <property type="protein sequence ID" value="MFC5629661.1"/>
    <property type="molecule type" value="Genomic_DNA"/>
</dbReference>
<dbReference type="RefSeq" id="WP_270897014.1">
    <property type="nucleotide sequence ID" value="NZ_JBHSPF010000065.1"/>
</dbReference>
<reference evidence="2" key="1">
    <citation type="journal article" date="2019" name="Int. J. Syst. Evol. Microbiol.">
        <title>The Global Catalogue of Microorganisms (GCM) 10K type strain sequencing project: providing services to taxonomists for standard genome sequencing and annotation.</title>
        <authorList>
            <consortium name="The Broad Institute Genomics Platform"/>
            <consortium name="The Broad Institute Genome Sequencing Center for Infectious Disease"/>
            <person name="Wu L."/>
            <person name="Ma J."/>
        </authorList>
    </citation>
    <scope>NUCLEOTIDE SEQUENCE [LARGE SCALE GENOMIC DNA]</scope>
    <source>
        <strain evidence="2">CGMCC 1.15790</strain>
    </source>
</reference>